<evidence type="ECO:0000313" key="3">
    <source>
        <dbReference type="Proteomes" id="UP000228934"/>
    </source>
</evidence>
<reference evidence="3" key="1">
    <citation type="journal article" date="2017" name="Nat. Commun.">
        <title>The North American bullfrog draft genome provides insight into hormonal regulation of long noncoding RNA.</title>
        <authorList>
            <person name="Hammond S.A."/>
            <person name="Warren R.L."/>
            <person name="Vandervalk B.P."/>
            <person name="Kucuk E."/>
            <person name="Khan H."/>
            <person name="Gibb E.A."/>
            <person name="Pandoh P."/>
            <person name="Kirk H."/>
            <person name="Zhao Y."/>
            <person name="Jones M."/>
            <person name="Mungall A.J."/>
            <person name="Coope R."/>
            <person name="Pleasance S."/>
            <person name="Moore R.A."/>
            <person name="Holt R.A."/>
            <person name="Round J.M."/>
            <person name="Ohora S."/>
            <person name="Walle B.V."/>
            <person name="Veldhoen N."/>
            <person name="Helbing C.C."/>
            <person name="Birol I."/>
        </authorList>
    </citation>
    <scope>NUCLEOTIDE SEQUENCE [LARGE SCALE GENOMIC DNA]</scope>
</reference>
<evidence type="ECO:0000313" key="2">
    <source>
        <dbReference type="EMBL" id="PIO23270.1"/>
    </source>
</evidence>
<protein>
    <submittedName>
        <fullName evidence="2">Uncharacterized protein</fullName>
    </submittedName>
</protein>
<gene>
    <name evidence="2" type="ORF">AB205_0136540</name>
</gene>
<dbReference type="Proteomes" id="UP000228934">
    <property type="component" value="Unassembled WGS sequence"/>
</dbReference>
<organism evidence="2 3">
    <name type="scientific">Aquarana catesbeiana</name>
    <name type="common">American bullfrog</name>
    <name type="synonym">Rana catesbeiana</name>
    <dbReference type="NCBI Taxonomy" id="8400"/>
    <lineage>
        <taxon>Eukaryota</taxon>
        <taxon>Metazoa</taxon>
        <taxon>Chordata</taxon>
        <taxon>Craniata</taxon>
        <taxon>Vertebrata</taxon>
        <taxon>Euteleostomi</taxon>
        <taxon>Amphibia</taxon>
        <taxon>Batrachia</taxon>
        <taxon>Anura</taxon>
        <taxon>Neobatrachia</taxon>
        <taxon>Ranoidea</taxon>
        <taxon>Ranidae</taxon>
        <taxon>Aquarana</taxon>
    </lineage>
</organism>
<proteinExistence type="predicted"/>
<name>A0A2G9R5Y0_AQUCT</name>
<evidence type="ECO:0000256" key="1">
    <source>
        <dbReference type="SAM" id="MobiDB-lite"/>
    </source>
</evidence>
<dbReference type="OrthoDB" id="427777at2759"/>
<keyword evidence="3" id="KW-1185">Reference proteome</keyword>
<dbReference type="AlphaFoldDB" id="A0A2G9R5Y0"/>
<sequence length="101" mass="11485">MFNKHGHSFSPQLSVDTLTFLLFLYIQQINKVSLRTSLIGEEWPSPRARSPSPDLAGQSNFHKPNDSYSADLLFREAINRCPPVPERFARPPVISESMRLS</sequence>
<dbReference type="EMBL" id="KV970342">
    <property type="protein sequence ID" value="PIO23270.1"/>
    <property type="molecule type" value="Genomic_DNA"/>
</dbReference>
<accession>A0A2G9R5Y0</accession>
<feature type="region of interest" description="Disordered" evidence="1">
    <location>
        <begin position="42"/>
        <end position="63"/>
    </location>
</feature>